<dbReference type="Proteomes" id="UP000594195">
    <property type="component" value="Chromosome"/>
</dbReference>
<dbReference type="EMBL" id="CP040442">
    <property type="protein sequence ID" value="QOW09777.1"/>
    <property type="molecule type" value="Genomic_DNA"/>
</dbReference>
<dbReference type="KEGG" id="kfa:Q73A0000_05040"/>
<evidence type="ECO:0000313" key="3">
    <source>
        <dbReference type="Proteomes" id="UP000594195"/>
    </source>
</evidence>
<organism evidence="2 3">
    <name type="scientific">Kaistella flava</name>
    <name type="common">ex Peng et al. 2021</name>
    <dbReference type="NCBI Taxonomy" id="2038776"/>
    <lineage>
        <taxon>Bacteria</taxon>
        <taxon>Pseudomonadati</taxon>
        <taxon>Bacteroidota</taxon>
        <taxon>Flavobacteriia</taxon>
        <taxon>Flavobacteriales</taxon>
        <taxon>Weeksellaceae</taxon>
        <taxon>Chryseobacterium group</taxon>
        <taxon>Kaistella</taxon>
    </lineage>
</organism>
<dbReference type="RefSeq" id="WP_193812992.1">
    <property type="nucleotide sequence ID" value="NZ_CP040442.1"/>
</dbReference>
<proteinExistence type="predicted"/>
<name>A0A7M2Y6A5_9FLAO</name>
<gene>
    <name evidence="2" type="ORF">Q73A0000_05040</name>
</gene>
<feature type="compositionally biased region" description="Polar residues" evidence="1">
    <location>
        <begin position="157"/>
        <end position="178"/>
    </location>
</feature>
<dbReference type="AlphaFoldDB" id="A0A7M2Y6A5"/>
<evidence type="ECO:0000313" key="2">
    <source>
        <dbReference type="EMBL" id="QOW09777.1"/>
    </source>
</evidence>
<reference evidence="2 3" key="1">
    <citation type="submission" date="2019-05" db="EMBL/GenBank/DDBJ databases">
        <title>Chryseobacterium sp. isolated from King George Island, maritime Antarctica.</title>
        <authorList>
            <person name="Peng X."/>
        </authorList>
    </citation>
    <scope>NUCLEOTIDE SEQUENCE [LARGE SCALE GENOMIC DNA]</scope>
    <source>
        <strain evidence="2 3">7-3A</strain>
    </source>
</reference>
<accession>A0A7M2Y6A5</accession>
<sequence>MAYSEELEAKMIELGIKKENILYLTIENVNIQEMRDGAKNTEYREVTELYLSRLFSKNAEKKFQKMKPKTHILFQGGYNPDSPRIIIELLGFSVGNQIFPQDGELKQNYRLYEALDMFLGNIVYDSKNADLIISPIRKTKATIASKSTKQKSKGKSILTSSRDSKNNESFTYTYNVTE</sequence>
<evidence type="ECO:0000256" key="1">
    <source>
        <dbReference type="SAM" id="MobiDB-lite"/>
    </source>
</evidence>
<protein>
    <submittedName>
        <fullName evidence="2">Uncharacterized protein</fullName>
    </submittedName>
</protein>
<feature type="region of interest" description="Disordered" evidence="1">
    <location>
        <begin position="144"/>
        <end position="178"/>
    </location>
</feature>
<keyword evidence="3" id="KW-1185">Reference proteome</keyword>